<dbReference type="PROSITE" id="PS00041">
    <property type="entry name" value="HTH_ARAC_FAMILY_1"/>
    <property type="match status" value="1"/>
</dbReference>
<gene>
    <name evidence="5" type="ORF">G3M99_11815</name>
</gene>
<dbReference type="InterPro" id="IPR009057">
    <property type="entry name" value="Homeodomain-like_sf"/>
</dbReference>
<dbReference type="InterPro" id="IPR018062">
    <property type="entry name" value="HTH_AraC-typ_CS"/>
</dbReference>
<evidence type="ECO:0000256" key="1">
    <source>
        <dbReference type="ARBA" id="ARBA00023015"/>
    </source>
</evidence>
<dbReference type="SUPFAM" id="SSF46689">
    <property type="entry name" value="Homeodomain-like"/>
    <property type="match status" value="1"/>
</dbReference>
<dbReference type="RefSeq" id="WP_061996346.1">
    <property type="nucleotide sequence ID" value="NZ_JAAGPU010000021.1"/>
</dbReference>
<evidence type="ECO:0000256" key="3">
    <source>
        <dbReference type="ARBA" id="ARBA00023163"/>
    </source>
</evidence>
<dbReference type="Gene3D" id="1.10.10.60">
    <property type="entry name" value="Homeodomain-like"/>
    <property type="match status" value="2"/>
</dbReference>
<name>A0A6M0H4A0_9CLOT</name>
<evidence type="ECO:0000256" key="2">
    <source>
        <dbReference type="ARBA" id="ARBA00023125"/>
    </source>
</evidence>
<dbReference type="InterPro" id="IPR018060">
    <property type="entry name" value="HTH_AraC"/>
</dbReference>
<dbReference type="PROSITE" id="PS01124">
    <property type="entry name" value="HTH_ARAC_FAMILY_2"/>
    <property type="match status" value="1"/>
</dbReference>
<dbReference type="AlphaFoldDB" id="A0A6M0H4A0"/>
<dbReference type="Proteomes" id="UP000481872">
    <property type="component" value="Unassembled WGS sequence"/>
</dbReference>
<keyword evidence="6" id="KW-1185">Reference proteome</keyword>
<organism evidence="5 6">
    <name type="scientific">Clostridium senegalense</name>
    <dbReference type="NCBI Taxonomy" id="1465809"/>
    <lineage>
        <taxon>Bacteria</taxon>
        <taxon>Bacillati</taxon>
        <taxon>Bacillota</taxon>
        <taxon>Clostridia</taxon>
        <taxon>Eubacteriales</taxon>
        <taxon>Clostridiaceae</taxon>
        <taxon>Clostridium</taxon>
    </lineage>
</organism>
<keyword evidence="2" id="KW-0238">DNA-binding</keyword>
<keyword evidence="1" id="KW-0805">Transcription regulation</keyword>
<evidence type="ECO:0000313" key="6">
    <source>
        <dbReference type="Proteomes" id="UP000481872"/>
    </source>
</evidence>
<dbReference type="GO" id="GO:0003700">
    <property type="term" value="F:DNA-binding transcription factor activity"/>
    <property type="evidence" value="ECO:0007669"/>
    <property type="project" value="InterPro"/>
</dbReference>
<protein>
    <submittedName>
        <fullName evidence="5">Helix-turn-helix transcriptional regulator</fullName>
    </submittedName>
</protein>
<keyword evidence="3" id="KW-0804">Transcription</keyword>
<proteinExistence type="predicted"/>
<dbReference type="EMBL" id="JAAGPU010000021">
    <property type="protein sequence ID" value="NEU05525.1"/>
    <property type="molecule type" value="Genomic_DNA"/>
</dbReference>
<dbReference type="GO" id="GO:0043565">
    <property type="term" value="F:sequence-specific DNA binding"/>
    <property type="evidence" value="ECO:0007669"/>
    <property type="project" value="InterPro"/>
</dbReference>
<evidence type="ECO:0000313" key="5">
    <source>
        <dbReference type="EMBL" id="NEU05525.1"/>
    </source>
</evidence>
<dbReference type="PANTHER" id="PTHR47893:SF1">
    <property type="entry name" value="REGULATORY PROTEIN PCHR"/>
    <property type="match status" value="1"/>
</dbReference>
<comment type="caution">
    <text evidence="5">The sequence shown here is derived from an EMBL/GenBank/DDBJ whole genome shotgun (WGS) entry which is preliminary data.</text>
</comment>
<dbReference type="InterPro" id="IPR053142">
    <property type="entry name" value="PchR_regulatory_protein"/>
</dbReference>
<sequence length="325" mass="38283">MKDIIKEMHEPCLFKCGFRPAKSTFNYNKEGLCYCVSPNKGNGYYWVYAKENLFSISIQDYVLYDDLFLEYKQPTYIGINYYDSISKKELQPYKQFNKSCIRGHISNNDLYRAIYHRNIPVHSVGIEIMPEFYENYLDIKYPGEFKNPQFAFNSINDIDDFSELIFVFRQIRNFRGTGAAAKMYYESKVFEAFSLIIEKNRNSNFTKKKILTSQDSHFLSLVHDYIEDNFIYDIKLDTLAGVALMGKTKLKYIFKEAYKCTITQYIQDMRISYAEYLLVNSSLTIREISRAVGYNHVGYFSELFKRKTGLLPTQYRKLTKCNIGL</sequence>
<dbReference type="InterPro" id="IPR020449">
    <property type="entry name" value="Tscrpt_reg_AraC-type_HTH"/>
</dbReference>
<accession>A0A6M0H4A0</accession>
<dbReference type="PANTHER" id="PTHR47893">
    <property type="entry name" value="REGULATORY PROTEIN PCHR"/>
    <property type="match status" value="1"/>
</dbReference>
<dbReference type="Pfam" id="PF12833">
    <property type="entry name" value="HTH_18"/>
    <property type="match status" value="1"/>
</dbReference>
<dbReference type="PRINTS" id="PR00032">
    <property type="entry name" value="HTHARAC"/>
</dbReference>
<reference evidence="5 6" key="1">
    <citation type="submission" date="2020-02" db="EMBL/GenBank/DDBJ databases">
        <title>Genome assembly of a novel Clostridium senegalense strain.</title>
        <authorList>
            <person name="Gupta T.B."/>
            <person name="Jauregui R."/>
            <person name="Maclean P."/>
            <person name="Nawarathana A."/>
            <person name="Brightwell G."/>
        </authorList>
    </citation>
    <scope>NUCLEOTIDE SEQUENCE [LARGE SCALE GENOMIC DNA]</scope>
    <source>
        <strain evidence="5 6">AGRFS4</strain>
    </source>
</reference>
<feature type="domain" description="HTH araC/xylS-type" evidence="4">
    <location>
        <begin position="220"/>
        <end position="318"/>
    </location>
</feature>
<evidence type="ECO:0000259" key="4">
    <source>
        <dbReference type="PROSITE" id="PS01124"/>
    </source>
</evidence>
<dbReference type="SMART" id="SM00342">
    <property type="entry name" value="HTH_ARAC"/>
    <property type="match status" value="1"/>
</dbReference>